<dbReference type="Pfam" id="PF13191">
    <property type="entry name" value="AAA_16"/>
    <property type="match status" value="1"/>
</dbReference>
<dbReference type="CDD" id="cd06170">
    <property type="entry name" value="LuxR_C_like"/>
    <property type="match status" value="1"/>
</dbReference>
<evidence type="ECO:0000313" key="5">
    <source>
        <dbReference type="EMBL" id="ALG11851.1"/>
    </source>
</evidence>
<dbReference type="Pfam" id="PF00196">
    <property type="entry name" value="GerE"/>
    <property type="match status" value="1"/>
</dbReference>
<dbReference type="GO" id="GO:0006355">
    <property type="term" value="P:regulation of DNA-templated transcription"/>
    <property type="evidence" value="ECO:0007669"/>
    <property type="project" value="InterPro"/>
</dbReference>
<dbReference type="InterPro" id="IPR041664">
    <property type="entry name" value="AAA_16"/>
</dbReference>
<dbReference type="RefSeq" id="WP_054293747.1">
    <property type="nucleotide sequence ID" value="NZ_CP012752.1"/>
</dbReference>
<reference evidence="5 6" key="1">
    <citation type="submission" date="2015-07" db="EMBL/GenBank/DDBJ databases">
        <title>Genome sequencing of Kibdelosporangium phytohabitans.</title>
        <authorList>
            <person name="Qin S."/>
            <person name="Xing K."/>
        </authorList>
    </citation>
    <scope>NUCLEOTIDE SEQUENCE [LARGE SCALE GENOMIC DNA]</scope>
    <source>
        <strain evidence="5 6">KLBMP1111</strain>
    </source>
</reference>
<evidence type="ECO:0000259" key="4">
    <source>
        <dbReference type="PROSITE" id="PS50043"/>
    </source>
</evidence>
<dbReference type="GO" id="GO:0004016">
    <property type="term" value="F:adenylate cyclase activity"/>
    <property type="evidence" value="ECO:0007669"/>
    <property type="project" value="TreeGrafter"/>
</dbReference>
<dbReference type="OrthoDB" id="3656034at2"/>
<dbReference type="InterPro" id="IPR000792">
    <property type="entry name" value="Tscrpt_reg_LuxR_C"/>
</dbReference>
<evidence type="ECO:0000313" key="6">
    <source>
        <dbReference type="Proteomes" id="UP000063699"/>
    </source>
</evidence>
<dbReference type="PANTHER" id="PTHR16305">
    <property type="entry name" value="TESTICULAR SOLUBLE ADENYLYL CYCLASE"/>
    <property type="match status" value="1"/>
</dbReference>
<dbReference type="SUPFAM" id="SSF46894">
    <property type="entry name" value="C-terminal effector domain of the bipartite response regulators"/>
    <property type="match status" value="1"/>
</dbReference>
<dbReference type="Proteomes" id="UP000063699">
    <property type="component" value="Chromosome"/>
</dbReference>
<keyword evidence="6" id="KW-1185">Reference proteome</keyword>
<dbReference type="SUPFAM" id="SSF52540">
    <property type="entry name" value="P-loop containing nucleoside triphosphate hydrolases"/>
    <property type="match status" value="1"/>
</dbReference>
<dbReference type="PROSITE" id="PS50043">
    <property type="entry name" value="HTH_LUXR_2"/>
    <property type="match status" value="1"/>
</dbReference>
<feature type="region of interest" description="Disordered" evidence="3">
    <location>
        <begin position="332"/>
        <end position="353"/>
    </location>
</feature>
<dbReference type="SMART" id="SM00421">
    <property type="entry name" value="HTH_LUXR"/>
    <property type="match status" value="1"/>
</dbReference>
<evidence type="ECO:0000256" key="3">
    <source>
        <dbReference type="SAM" id="MobiDB-lite"/>
    </source>
</evidence>
<sequence>MLIGRNDEIRRIEDLIGAARQAHGGALVVRGEPGIGKSALLDRVRQSAADFAVIEASGSQFESELPFAVLHQVLGHQDELPEPLRIAFGMATGTPEMFAIGLAALDVLGRLAQRQPVLCLIDDGQWLDDSSAKVLTFLARRIASEPIAMVFAARDGQDEPPSLDGLPGVTLGALPDADARALLRASMLDEQVRDRIVAEARGNPLALLELPKAGGFAMPDASSTASRIERSFQARLAGLPGDVRLLLTLASADPTGDPGLVWAAARQLGIDPSAGGAAEASELVEFGTRVRFCHPLARSAVYRAAEAGQRHIAHGALADATDALTDPDRRAWHRAQSGTGPDESVASELERSADRARSRGGVAAAAAFLERAAALSADSGKRLDRTFAAVEAKLDAGGAETAVNLLSTVELNPLDTRGQAKADLLRGKIAFTRHTDDSGPEFMMRAAKRLADVDPVWSRECFLDAVEMAMFVGRSSGILDTVLETARDTVRSEPGTVDLLDALTALASEGHKTAVPLLRQVFADERAVWTRRPALATMIAGELWDYDMHAAVVGWLMKTGRTSGSPMVLRLGLAQTAVSATLRGELPRAIDAIAEEEAIADAMGVPPMVYARIHLVAMRGRRKEAAELFGATSAVATALGIGQLAANVDWATAVVHNGLAEYPTAMEAARKATAAGDLYVAGISQPELIEAAVRCGENDIAAAELESLTERTQASGSPRGLGVASYARALVTGDEDDYRAAIDYLGTGTAAPALARAHLLYGEWLRRQNRRTDAREHLRAAHEQLSAIGMEAFASRAADELRATGEQARSRTSPTYDQLTMQEQHIARLVATGATSKEVAARLFLSPRTIDAHLRNIFRKLGISSRRQLRDLPDIS</sequence>
<keyword evidence="1" id="KW-0547">Nucleotide-binding</keyword>
<protein>
    <submittedName>
        <fullName evidence="5">LuxR family transcriptional regulator</fullName>
    </submittedName>
</protein>
<organism evidence="5 6">
    <name type="scientific">Kibdelosporangium phytohabitans</name>
    <dbReference type="NCBI Taxonomy" id="860235"/>
    <lineage>
        <taxon>Bacteria</taxon>
        <taxon>Bacillati</taxon>
        <taxon>Actinomycetota</taxon>
        <taxon>Actinomycetes</taxon>
        <taxon>Pseudonocardiales</taxon>
        <taxon>Pseudonocardiaceae</taxon>
        <taxon>Kibdelosporangium</taxon>
    </lineage>
</organism>
<proteinExistence type="predicted"/>
<dbReference type="STRING" id="860235.AOZ06_37725"/>
<accession>A0A0N9I7P9</accession>
<dbReference type="InterPro" id="IPR016032">
    <property type="entry name" value="Sig_transdc_resp-reg_C-effctor"/>
</dbReference>
<evidence type="ECO:0000256" key="2">
    <source>
        <dbReference type="ARBA" id="ARBA00022840"/>
    </source>
</evidence>
<dbReference type="GO" id="GO:0005524">
    <property type="term" value="F:ATP binding"/>
    <property type="evidence" value="ECO:0007669"/>
    <property type="project" value="UniProtKB-KW"/>
</dbReference>
<dbReference type="KEGG" id="kphy:AOZ06_37725"/>
<name>A0A0N9I7P9_9PSEU</name>
<dbReference type="PRINTS" id="PR00038">
    <property type="entry name" value="HTHLUXR"/>
</dbReference>
<keyword evidence="2" id="KW-0067">ATP-binding</keyword>
<dbReference type="GO" id="GO:0003677">
    <property type="term" value="F:DNA binding"/>
    <property type="evidence" value="ECO:0007669"/>
    <property type="project" value="InterPro"/>
</dbReference>
<gene>
    <name evidence="5" type="ORF">AOZ06_37725</name>
</gene>
<dbReference type="PANTHER" id="PTHR16305:SF35">
    <property type="entry name" value="TRANSCRIPTIONAL ACTIVATOR DOMAIN"/>
    <property type="match status" value="1"/>
</dbReference>
<dbReference type="AlphaFoldDB" id="A0A0N9I7P9"/>
<feature type="domain" description="HTH luxR-type" evidence="4">
    <location>
        <begin position="812"/>
        <end position="876"/>
    </location>
</feature>
<dbReference type="InterPro" id="IPR027417">
    <property type="entry name" value="P-loop_NTPase"/>
</dbReference>
<dbReference type="Gene3D" id="1.10.10.10">
    <property type="entry name" value="Winged helix-like DNA-binding domain superfamily/Winged helix DNA-binding domain"/>
    <property type="match status" value="1"/>
</dbReference>
<dbReference type="EMBL" id="CP012752">
    <property type="protein sequence ID" value="ALG11851.1"/>
    <property type="molecule type" value="Genomic_DNA"/>
</dbReference>
<dbReference type="InterPro" id="IPR036388">
    <property type="entry name" value="WH-like_DNA-bd_sf"/>
</dbReference>
<dbReference type="GO" id="GO:0005737">
    <property type="term" value="C:cytoplasm"/>
    <property type="evidence" value="ECO:0007669"/>
    <property type="project" value="TreeGrafter"/>
</dbReference>
<evidence type="ECO:0000256" key="1">
    <source>
        <dbReference type="ARBA" id="ARBA00022741"/>
    </source>
</evidence>
<dbReference type="Gene3D" id="3.40.50.300">
    <property type="entry name" value="P-loop containing nucleotide triphosphate hydrolases"/>
    <property type="match status" value="1"/>
</dbReference>
<dbReference type="PROSITE" id="PS00622">
    <property type="entry name" value="HTH_LUXR_1"/>
    <property type="match status" value="1"/>
</dbReference>